<dbReference type="CDD" id="cd00165">
    <property type="entry name" value="S4"/>
    <property type="match status" value="1"/>
</dbReference>
<dbReference type="SMART" id="SM00363">
    <property type="entry name" value="S4"/>
    <property type="match status" value="1"/>
</dbReference>
<feature type="domain" description="RNA-binding S4" evidence="2">
    <location>
        <begin position="126"/>
        <end position="191"/>
    </location>
</feature>
<dbReference type="Pfam" id="PF01479">
    <property type="entry name" value="S4"/>
    <property type="match status" value="1"/>
</dbReference>
<dbReference type="GO" id="GO:0005840">
    <property type="term" value="C:ribosome"/>
    <property type="evidence" value="ECO:0007669"/>
    <property type="project" value="UniProtKB-KW"/>
</dbReference>
<dbReference type="Gene3D" id="1.10.1050.10">
    <property type="entry name" value="Ribosomal Protein S4 Delta 41, Chain A, domain 1"/>
    <property type="match status" value="1"/>
</dbReference>
<keyword evidence="1" id="KW-0694">RNA-binding</keyword>
<organism evidence="3">
    <name type="scientific">Vischeria sp. CAUP Q 202</name>
    <dbReference type="NCBI Taxonomy" id="1805947"/>
    <lineage>
        <taxon>Eukaryota</taxon>
        <taxon>Sar</taxon>
        <taxon>Stramenopiles</taxon>
        <taxon>Ochrophyta</taxon>
        <taxon>Eustigmatophyceae</taxon>
        <taxon>Eustigmatales</taxon>
        <taxon>Chlorobotryaceae</taxon>
        <taxon>Vischeria</taxon>
    </lineage>
</organism>
<evidence type="ECO:0000256" key="1">
    <source>
        <dbReference type="PROSITE-ProRule" id="PRU00182"/>
    </source>
</evidence>
<dbReference type="PROSITE" id="PS50889">
    <property type="entry name" value="S4"/>
    <property type="match status" value="1"/>
</dbReference>
<dbReference type="GO" id="GO:0003723">
    <property type="term" value="F:RNA binding"/>
    <property type="evidence" value="ECO:0007669"/>
    <property type="project" value="UniProtKB-KW"/>
</dbReference>
<dbReference type="Gene3D" id="3.10.290.10">
    <property type="entry name" value="RNA-binding S4 domain"/>
    <property type="match status" value="1"/>
</dbReference>
<keyword evidence="3" id="KW-0496">Mitochondrion</keyword>
<proteinExistence type="predicted"/>
<dbReference type="AlphaFoldDB" id="A0A140F2T8"/>
<dbReference type="EMBL" id="KU501221">
    <property type="protein sequence ID" value="AML60722.1"/>
    <property type="molecule type" value="Genomic_DNA"/>
</dbReference>
<keyword evidence="3" id="KW-0689">Ribosomal protein</keyword>
<geneLocation type="mitochondrion" evidence="3"/>
<dbReference type="InterPro" id="IPR036986">
    <property type="entry name" value="S4_RNA-bd_sf"/>
</dbReference>
<dbReference type="InterPro" id="IPR002942">
    <property type="entry name" value="S4_RNA-bd"/>
</dbReference>
<evidence type="ECO:0000313" key="3">
    <source>
        <dbReference type="EMBL" id="AML60722.1"/>
    </source>
</evidence>
<evidence type="ECO:0000259" key="2">
    <source>
        <dbReference type="SMART" id="SM00363"/>
    </source>
</evidence>
<accession>A0A140F2T8</accession>
<sequence>MNLKRYIPLYKKLKRIKNSIWLEKRENFRKFERKKWVGYRLVSNKYKFFNQSIATAFSAQKFKDIKFSRIRKIYRYLLRDKQKLQLYFDRNRLKHFQLKILSLKALKISYSRNINSSTSFLYLLDTRLKNILYRLGFLSSIVQARKLIYFNHVKVNTSIVSFSSFLLKDYDFIYLDLGFHSVLRIWHLKNTFPLTYLKRKKWCYKQNIKQHLFFFEGFLKKDKSYKLSVLCLNRFKKLLFKNYKLLYLLNCNKLIKRAFIQKLEF</sequence>
<dbReference type="SUPFAM" id="SSF55174">
    <property type="entry name" value="Alpha-L RNA-binding motif"/>
    <property type="match status" value="1"/>
</dbReference>
<reference evidence="3" key="1">
    <citation type="journal article" date="2016" name="Genome Biol. Evol.">
        <title>A Comparative Analysis of Mitochondrial Genomes in Eustigmatophyte Algae.</title>
        <authorList>
            <person name="Sevcikova T."/>
            <person name="Klimes V."/>
            <person name="Zbrankova V."/>
            <person name="Strnad H."/>
            <person name="Hroudova M."/>
            <person name="Vlcek C."/>
            <person name="Elias M."/>
        </authorList>
    </citation>
    <scope>NUCLEOTIDE SEQUENCE</scope>
    <source>
        <strain evidence="3">CAUP Q 202</strain>
    </source>
</reference>
<gene>
    <name evidence="3" type="primary">rps4</name>
</gene>
<protein>
    <submittedName>
        <fullName evidence="3">Ribosomal protein S4</fullName>
    </submittedName>
</protein>
<keyword evidence="3" id="KW-0687">Ribonucleoprotein</keyword>
<name>A0A140F2T8_9STRA</name>